<dbReference type="Proteomes" id="UP000593567">
    <property type="component" value="Unassembled WGS sequence"/>
</dbReference>
<dbReference type="AlphaFoldDB" id="A0A7J7KH28"/>
<dbReference type="InterPro" id="IPR001394">
    <property type="entry name" value="Peptidase_C19_UCH"/>
</dbReference>
<reference evidence="4" key="1">
    <citation type="submission" date="2020-06" db="EMBL/GenBank/DDBJ databases">
        <title>Draft genome of Bugula neritina, a colonial animal packing powerful symbionts and potential medicines.</title>
        <authorList>
            <person name="Rayko M."/>
        </authorList>
    </citation>
    <scope>NUCLEOTIDE SEQUENCE [LARGE SCALE GENOMIC DNA]</scope>
    <source>
        <strain evidence="4">Kwan_BN1</strain>
    </source>
</reference>
<dbReference type="OrthoDB" id="361536at2759"/>
<dbReference type="GO" id="GO:0016579">
    <property type="term" value="P:protein deubiquitination"/>
    <property type="evidence" value="ECO:0007669"/>
    <property type="project" value="InterPro"/>
</dbReference>
<gene>
    <name evidence="4" type="ORF">EB796_004163</name>
</gene>
<dbReference type="PROSITE" id="PS50235">
    <property type="entry name" value="USP_3"/>
    <property type="match status" value="1"/>
</dbReference>
<keyword evidence="5" id="KW-1185">Reference proteome</keyword>
<dbReference type="InterPro" id="IPR018200">
    <property type="entry name" value="USP_CS"/>
</dbReference>
<evidence type="ECO:0000313" key="4">
    <source>
        <dbReference type="EMBL" id="KAF6037547.1"/>
    </source>
</evidence>
<dbReference type="GO" id="GO:0005829">
    <property type="term" value="C:cytosol"/>
    <property type="evidence" value="ECO:0007669"/>
    <property type="project" value="TreeGrafter"/>
</dbReference>
<comment type="caution">
    <text evidence="4">The sequence shown here is derived from an EMBL/GenBank/DDBJ whole genome shotgun (WGS) entry which is preliminary data.</text>
</comment>
<dbReference type="Gene3D" id="3.90.70.10">
    <property type="entry name" value="Cysteine proteinases"/>
    <property type="match status" value="1"/>
</dbReference>
<evidence type="ECO:0000259" key="3">
    <source>
        <dbReference type="PROSITE" id="PS50235"/>
    </source>
</evidence>
<dbReference type="InterPro" id="IPR015940">
    <property type="entry name" value="UBA"/>
</dbReference>
<dbReference type="FunFam" id="1.10.8.10:FF:000016">
    <property type="entry name" value="Ubiquitin carboxyl-terminal hydrolase"/>
    <property type="match status" value="1"/>
</dbReference>
<evidence type="ECO:0000259" key="2">
    <source>
        <dbReference type="PROSITE" id="PS50030"/>
    </source>
</evidence>
<dbReference type="PANTHER" id="PTHR24006">
    <property type="entry name" value="UBIQUITIN CARBOXYL-TERMINAL HYDROLASE"/>
    <property type="match status" value="1"/>
</dbReference>
<dbReference type="Pfam" id="PF00627">
    <property type="entry name" value="UBA"/>
    <property type="match status" value="1"/>
</dbReference>
<sequence length="372" mass="41783">MRNLGNSCYLNSCVQVLFNIPDFINKYPTQAQHYFSQTELSAAAHSFNFQMAKLGQGLLSGDYSKESDPNSEYAVHNGISPNLFKLVVGQGHHEFSSKKQQDVHEYLLHLFMHIERNSRGKENPLDSLRFKVEERRQCTESKCVSYTDVSDNYILSLPVPMEHAQNTEEVAKYEKLQRELSDQGKHITKPNVSLVVPDVLDLTSFKGQGRQTGEDEFPPDDRPDAAATPEVVLDEGVISQLMDMGFGMESCKRAVFHTKNTGAESAMNWIMEHMGDADFADPFVPPGAAASAKSLTPFVADENGLQLLMAMGFSKYRLKAFISHMGTSTDVGHYVCHINKDGRWVIYNDEKVAESKNPPKDLAYVYLYESMD</sequence>
<protein>
    <submittedName>
        <fullName evidence="4">USP5</fullName>
    </submittedName>
</protein>
<evidence type="ECO:0000256" key="1">
    <source>
        <dbReference type="SAM" id="MobiDB-lite"/>
    </source>
</evidence>
<dbReference type="SMART" id="SM00165">
    <property type="entry name" value="UBA"/>
    <property type="match status" value="1"/>
</dbReference>
<dbReference type="InterPro" id="IPR050164">
    <property type="entry name" value="Peptidase_C19"/>
</dbReference>
<accession>A0A7J7KH28</accession>
<dbReference type="PROSITE" id="PS00973">
    <property type="entry name" value="USP_2"/>
    <property type="match status" value="1"/>
</dbReference>
<evidence type="ECO:0000313" key="5">
    <source>
        <dbReference type="Proteomes" id="UP000593567"/>
    </source>
</evidence>
<proteinExistence type="predicted"/>
<dbReference type="EMBL" id="VXIV02000554">
    <property type="protein sequence ID" value="KAF6037547.1"/>
    <property type="molecule type" value="Genomic_DNA"/>
</dbReference>
<dbReference type="PROSITE" id="PS50030">
    <property type="entry name" value="UBA"/>
    <property type="match status" value="1"/>
</dbReference>
<name>A0A7J7KH28_BUGNE</name>
<feature type="domain" description="USP" evidence="3">
    <location>
        <begin position="1"/>
        <end position="371"/>
    </location>
</feature>
<organism evidence="4 5">
    <name type="scientific">Bugula neritina</name>
    <name type="common">Brown bryozoan</name>
    <name type="synonym">Sertularia neritina</name>
    <dbReference type="NCBI Taxonomy" id="10212"/>
    <lineage>
        <taxon>Eukaryota</taxon>
        <taxon>Metazoa</taxon>
        <taxon>Spiralia</taxon>
        <taxon>Lophotrochozoa</taxon>
        <taxon>Bryozoa</taxon>
        <taxon>Gymnolaemata</taxon>
        <taxon>Cheilostomatida</taxon>
        <taxon>Flustrina</taxon>
        <taxon>Buguloidea</taxon>
        <taxon>Bugulidae</taxon>
        <taxon>Bugula</taxon>
    </lineage>
</organism>
<feature type="region of interest" description="Disordered" evidence="1">
    <location>
        <begin position="206"/>
        <end position="227"/>
    </location>
</feature>
<dbReference type="GO" id="GO:0004843">
    <property type="term" value="F:cysteine-type deubiquitinase activity"/>
    <property type="evidence" value="ECO:0007669"/>
    <property type="project" value="InterPro"/>
</dbReference>
<dbReference type="Gene3D" id="1.10.8.10">
    <property type="entry name" value="DNA helicase RuvA subunit, C-terminal domain"/>
    <property type="match status" value="1"/>
</dbReference>
<dbReference type="InterPro" id="IPR028889">
    <property type="entry name" value="USP"/>
</dbReference>
<dbReference type="Pfam" id="PF00443">
    <property type="entry name" value="UCH"/>
    <property type="match status" value="1"/>
</dbReference>
<dbReference type="InterPro" id="IPR038765">
    <property type="entry name" value="Papain-like_cys_pep_sf"/>
</dbReference>
<dbReference type="GO" id="GO:0005634">
    <property type="term" value="C:nucleus"/>
    <property type="evidence" value="ECO:0007669"/>
    <property type="project" value="TreeGrafter"/>
</dbReference>
<dbReference type="PANTHER" id="PTHR24006:SF664">
    <property type="entry name" value="UBIQUITIN CARBOXYL-TERMINAL HYDROLASE"/>
    <property type="match status" value="1"/>
</dbReference>
<feature type="domain" description="UBA" evidence="2">
    <location>
        <begin position="232"/>
        <end position="273"/>
    </location>
</feature>
<dbReference type="SUPFAM" id="SSF54001">
    <property type="entry name" value="Cysteine proteinases"/>
    <property type="match status" value="1"/>
</dbReference>